<reference evidence="1" key="1">
    <citation type="submission" date="2014-11" db="EMBL/GenBank/DDBJ databases">
        <authorList>
            <person name="Amaro Gonzalez C."/>
        </authorList>
    </citation>
    <scope>NUCLEOTIDE SEQUENCE</scope>
</reference>
<dbReference type="AlphaFoldDB" id="A0A0E9RC38"/>
<evidence type="ECO:0000313" key="1">
    <source>
        <dbReference type="EMBL" id="JAH25893.1"/>
    </source>
</evidence>
<protein>
    <submittedName>
        <fullName evidence="1">Uncharacterized protein</fullName>
    </submittedName>
</protein>
<proteinExistence type="predicted"/>
<reference evidence="1" key="2">
    <citation type="journal article" date="2015" name="Fish Shellfish Immunol.">
        <title>Early steps in the European eel (Anguilla anguilla)-Vibrio vulnificus interaction in the gills: Role of the RtxA13 toxin.</title>
        <authorList>
            <person name="Callol A."/>
            <person name="Pajuelo D."/>
            <person name="Ebbesson L."/>
            <person name="Teles M."/>
            <person name="MacKenzie S."/>
            <person name="Amaro C."/>
        </authorList>
    </citation>
    <scope>NUCLEOTIDE SEQUENCE</scope>
</reference>
<name>A0A0E9RC38_ANGAN</name>
<sequence length="29" mass="3231">MMLRVCAGTFRAACQDWEVCLSLISSLLL</sequence>
<organism evidence="1">
    <name type="scientific">Anguilla anguilla</name>
    <name type="common">European freshwater eel</name>
    <name type="synonym">Muraena anguilla</name>
    <dbReference type="NCBI Taxonomy" id="7936"/>
    <lineage>
        <taxon>Eukaryota</taxon>
        <taxon>Metazoa</taxon>
        <taxon>Chordata</taxon>
        <taxon>Craniata</taxon>
        <taxon>Vertebrata</taxon>
        <taxon>Euteleostomi</taxon>
        <taxon>Actinopterygii</taxon>
        <taxon>Neopterygii</taxon>
        <taxon>Teleostei</taxon>
        <taxon>Anguilliformes</taxon>
        <taxon>Anguillidae</taxon>
        <taxon>Anguilla</taxon>
    </lineage>
</organism>
<accession>A0A0E9RC38</accession>
<dbReference type="EMBL" id="GBXM01082684">
    <property type="protein sequence ID" value="JAH25893.1"/>
    <property type="molecule type" value="Transcribed_RNA"/>
</dbReference>